<feature type="compositionally biased region" description="Basic and acidic residues" evidence="5">
    <location>
        <begin position="146"/>
        <end position="160"/>
    </location>
</feature>
<gene>
    <name evidence="7" type="primary">kstD</name>
    <name evidence="7" type="ORF">GCM10023147_35850</name>
</gene>
<dbReference type="PRINTS" id="PR00411">
    <property type="entry name" value="PNDRDTASEI"/>
</dbReference>
<keyword evidence="8" id="KW-1185">Reference proteome</keyword>
<evidence type="ECO:0000259" key="6">
    <source>
        <dbReference type="Pfam" id="PF00890"/>
    </source>
</evidence>
<protein>
    <submittedName>
        <fullName evidence="7">3-oxosteroid 1-dehydrogenase</fullName>
    </submittedName>
</protein>
<accession>A0ABP8K1X4</accession>
<dbReference type="InterPro" id="IPR050315">
    <property type="entry name" value="FAD-oxidoreductase_2"/>
</dbReference>
<evidence type="ECO:0000256" key="5">
    <source>
        <dbReference type="SAM" id="MobiDB-lite"/>
    </source>
</evidence>
<dbReference type="InterPro" id="IPR036188">
    <property type="entry name" value="FAD/NAD-bd_sf"/>
</dbReference>
<dbReference type="Gene3D" id="3.50.50.60">
    <property type="entry name" value="FAD/NAD(P)-binding domain"/>
    <property type="match status" value="2"/>
</dbReference>
<dbReference type="PANTHER" id="PTHR43400">
    <property type="entry name" value="FUMARATE REDUCTASE"/>
    <property type="match status" value="1"/>
</dbReference>
<evidence type="ECO:0000256" key="2">
    <source>
        <dbReference type="ARBA" id="ARBA00022630"/>
    </source>
</evidence>
<keyword evidence="2" id="KW-0285">Flavoprotein</keyword>
<dbReference type="Pfam" id="PF00890">
    <property type="entry name" value="FAD_binding_2"/>
    <property type="match status" value="1"/>
</dbReference>
<comment type="caution">
    <text evidence="7">The sequence shown here is derived from an EMBL/GenBank/DDBJ whole genome shotgun (WGS) entry which is preliminary data.</text>
</comment>
<evidence type="ECO:0000313" key="8">
    <source>
        <dbReference type="Proteomes" id="UP001500635"/>
    </source>
</evidence>
<dbReference type="SUPFAM" id="SSF56425">
    <property type="entry name" value="Succinate dehydrogenase/fumarate reductase flavoprotein, catalytic domain"/>
    <property type="match status" value="1"/>
</dbReference>
<feature type="domain" description="FAD-dependent oxidoreductase 2 FAD-binding" evidence="6">
    <location>
        <begin position="13"/>
        <end position="549"/>
    </location>
</feature>
<feature type="region of interest" description="Disordered" evidence="5">
    <location>
        <begin position="136"/>
        <end position="160"/>
    </location>
</feature>
<name>A0ABP8K1X4_9ACTN</name>
<evidence type="ECO:0000256" key="4">
    <source>
        <dbReference type="ARBA" id="ARBA00023002"/>
    </source>
</evidence>
<keyword evidence="3" id="KW-0274">FAD</keyword>
<dbReference type="SUPFAM" id="SSF51905">
    <property type="entry name" value="FAD/NAD(P)-binding domain"/>
    <property type="match status" value="1"/>
</dbReference>
<comment type="cofactor">
    <cofactor evidence="1">
        <name>FAD</name>
        <dbReference type="ChEBI" id="CHEBI:57692"/>
    </cofactor>
</comment>
<dbReference type="NCBIfam" id="NF005882">
    <property type="entry name" value="PRK07843.1"/>
    <property type="match status" value="1"/>
</dbReference>
<proteinExistence type="predicted"/>
<evidence type="ECO:0000256" key="3">
    <source>
        <dbReference type="ARBA" id="ARBA00022827"/>
    </source>
</evidence>
<evidence type="ECO:0000256" key="1">
    <source>
        <dbReference type="ARBA" id="ARBA00001974"/>
    </source>
</evidence>
<dbReference type="InterPro" id="IPR027477">
    <property type="entry name" value="Succ_DH/fumarate_Rdtase_cat_sf"/>
</dbReference>
<dbReference type="EMBL" id="BAABFR010000066">
    <property type="protein sequence ID" value="GAA4399017.1"/>
    <property type="molecule type" value="Genomic_DNA"/>
</dbReference>
<organism evidence="7 8">
    <name type="scientific">Tsukamurella soli</name>
    <dbReference type="NCBI Taxonomy" id="644556"/>
    <lineage>
        <taxon>Bacteria</taxon>
        <taxon>Bacillati</taxon>
        <taxon>Actinomycetota</taxon>
        <taxon>Actinomycetes</taxon>
        <taxon>Mycobacteriales</taxon>
        <taxon>Tsukamurellaceae</taxon>
        <taxon>Tsukamurella</taxon>
    </lineage>
</organism>
<reference evidence="8" key="1">
    <citation type="journal article" date="2019" name="Int. J. Syst. Evol. Microbiol.">
        <title>The Global Catalogue of Microorganisms (GCM) 10K type strain sequencing project: providing services to taxonomists for standard genome sequencing and annotation.</title>
        <authorList>
            <consortium name="The Broad Institute Genomics Platform"/>
            <consortium name="The Broad Institute Genome Sequencing Center for Infectious Disease"/>
            <person name="Wu L."/>
            <person name="Ma J."/>
        </authorList>
    </citation>
    <scope>NUCLEOTIDE SEQUENCE [LARGE SCALE GENOMIC DNA]</scope>
    <source>
        <strain evidence="8">JCM 17688</strain>
    </source>
</reference>
<dbReference type="InterPro" id="IPR003953">
    <property type="entry name" value="FAD-dep_OxRdtase_2_FAD-bd"/>
</dbReference>
<dbReference type="Proteomes" id="UP001500635">
    <property type="component" value="Unassembled WGS sequence"/>
</dbReference>
<keyword evidence="4" id="KW-0560">Oxidoreductase</keyword>
<dbReference type="PANTHER" id="PTHR43400:SF10">
    <property type="entry name" value="3-OXOSTEROID 1-DEHYDROGENASE"/>
    <property type="match status" value="1"/>
</dbReference>
<sequence>MTAEPGAVVDEYDVIVVGSGAGGMTAALAAAHRGLSVLIVEKAAHFGGSTARSGGGVWIPCNEALTSTGIRDTREDARRYLHAIVGTGPDASGNQVPPERIDTYIDRGPEVVSFVHRTTPLRLRWVPGYSDYYPEAPGGRAQGRSVEPRPFDGRRLGPELRNLEPDYTKAPMNLVVTQADYKWLNLLARDIRGPLRALRVGGRLIRGKVRRQHLLGRGQALAAGLRAGLLEVGVPVRLETPLRSLVTDGARVTGVTIGAPDGDRTIAARRGVLLAAGGFEHSADMRQRYQREPIGTEWTNGVPANTGDAIRAGMAVGGDVAFMGDAWWGPAIPLPGGPWFCLAERSLPGSIMVNARGRRFVNESAPYVEATHAMYGGEFGQGDGPGENVPAWLVFDQRYRNRYMFAGLGPRQALPGRWFKHGSLVRGATLAELAGRMGVPAGALAGTVERFNGFAHTGRDDDFGRGESAYDHYYGDPHNRPNPSLGALETGPFYAAKMVPGDLGTKGGLITDTAGRVLRADGTVIAGLYAAGNTSAPVMGHTYAGPGATIGPAMVFAYLAVEDMAQSDEGVAGAAPAAATDGLA</sequence>
<dbReference type="RefSeq" id="WP_344998517.1">
    <property type="nucleotide sequence ID" value="NZ_BAABFR010000066.1"/>
</dbReference>
<evidence type="ECO:0000313" key="7">
    <source>
        <dbReference type="EMBL" id="GAA4399017.1"/>
    </source>
</evidence>